<organism evidence="7 8">
    <name type="scientific">Sessilibacter corallicola</name>
    <dbReference type="NCBI Taxonomy" id="2904075"/>
    <lineage>
        <taxon>Bacteria</taxon>
        <taxon>Pseudomonadati</taxon>
        <taxon>Pseudomonadota</taxon>
        <taxon>Gammaproteobacteria</taxon>
        <taxon>Cellvibrionales</taxon>
        <taxon>Cellvibrionaceae</taxon>
        <taxon>Sessilibacter</taxon>
    </lineage>
</organism>
<dbReference type="RefSeq" id="WP_353302951.1">
    <property type="nucleotide sequence ID" value="NZ_BAABWN010000006.1"/>
</dbReference>
<evidence type="ECO:0000256" key="6">
    <source>
        <dbReference type="SAM" id="SignalP"/>
    </source>
</evidence>
<reference evidence="7 8" key="1">
    <citation type="submission" date="2024-04" db="EMBL/GenBank/DDBJ databases">
        <title>Draft genome sequence of Sessilibacter corallicola NBRC 116591.</title>
        <authorList>
            <person name="Miyakawa T."/>
            <person name="Kusuya Y."/>
            <person name="Miura T."/>
        </authorList>
    </citation>
    <scope>NUCLEOTIDE SEQUENCE [LARGE SCALE GENOMIC DNA]</scope>
    <source>
        <strain evidence="7 8">KU-00831-HH</strain>
    </source>
</reference>
<evidence type="ECO:0000256" key="4">
    <source>
        <dbReference type="ARBA" id="ARBA00022764"/>
    </source>
</evidence>
<keyword evidence="4 5" id="KW-0574">Periplasm</keyword>
<proteinExistence type="inferred from homology"/>
<dbReference type="InterPro" id="IPR006059">
    <property type="entry name" value="SBP"/>
</dbReference>
<evidence type="ECO:0000256" key="1">
    <source>
        <dbReference type="ARBA" id="ARBA00004418"/>
    </source>
</evidence>
<evidence type="ECO:0000313" key="8">
    <source>
        <dbReference type="Proteomes" id="UP001465153"/>
    </source>
</evidence>
<feature type="signal peptide" evidence="6">
    <location>
        <begin position="1"/>
        <end position="21"/>
    </location>
</feature>
<gene>
    <name evidence="7" type="primary">spuE</name>
    <name evidence="7" type="ORF">NBRC116591_20920</name>
</gene>
<keyword evidence="8" id="KW-1185">Reference proteome</keyword>
<dbReference type="PANTHER" id="PTHR30222">
    <property type="entry name" value="SPERMIDINE/PUTRESCINE-BINDING PERIPLASMIC PROTEIN"/>
    <property type="match status" value="1"/>
</dbReference>
<dbReference type="SUPFAM" id="SSF53850">
    <property type="entry name" value="Periplasmic binding protein-like II"/>
    <property type="match status" value="1"/>
</dbReference>
<dbReference type="PRINTS" id="PR00909">
    <property type="entry name" value="SPERMDNBNDNG"/>
</dbReference>
<keyword evidence="3 6" id="KW-0732">Signal</keyword>
<protein>
    <recommendedName>
        <fullName evidence="5">Putrescine-binding periplasmic protein</fullName>
    </recommendedName>
</protein>
<dbReference type="Pfam" id="PF13416">
    <property type="entry name" value="SBP_bac_8"/>
    <property type="match status" value="1"/>
</dbReference>
<sequence>MRKLVLLPAMVVALLSSPTYSQSEESRTLKVYNWEDYIGEGVIEQFEEETGIDVTYDTYDSNLEVEEKIIKGGGGYDVVIPTIDFMSKQVKRGLFKRIDRSKLTNYGNLDSAFMASISELDVENAHGVPYMWGTTGMGYNVSEIERILGKGAPTDSWDLIFDLENLKKLSSCGVSILDEPTEIVSIALNYLKKNPNSTVTSDYTQVVEKFLKEISQYVIFDSANFLDNLAAGKICVAVAWSGDIFQAQANAEEAGNGVEISYVIPEEGTVRWVDMLAIPELSQNVDEAHQFIDFLMRPDIAAKNTNYIWYANPIPDSIPLIDDEIKSDASIYPTQKIQDKLFYSTTRSIRVRRTVEQLWGAVLNENKRYRPAESDQVGQTNVN</sequence>
<name>A0ABQ0A9G0_9GAMM</name>
<accession>A0ABQ0A9G0</accession>
<evidence type="ECO:0000313" key="7">
    <source>
        <dbReference type="EMBL" id="GAA6168281.1"/>
    </source>
</evidence>
<evidence type="ECO:0000256" key="2">
    <source>
        <dbReference type="ARBA" id="ARBA00022448"/>
    </source>
</evidence>
<comment type="caution">
    <text evidence="7">The sequence shown here is derived from an EMBL/GenBank/DDBJ whole genome shotgun (WGS) entry which is preliminary data.</text>
</comment>
<evidence type="ECO:0000256" key="5">
    <source>
        <dbReference type="PIRNR" id="PIRNR019574"/>
    </source>
</evidence>
<dbReference type="EMBL" id="BAABWN010000006">
    <property type="protein sequence ID" value="GAA6168281.1"/>
    <property type="molecule type" value="Genomic_DNA"/>
</dbReference>
<keyword evidence="2 5" id="KW-0813">Transport</keyword>
<comment type="similarity">
    <text evidence="5">Belongs to the bacterial solute-binding protein PotD/PotF family.</text>
</comment>
<dbReference type="Proteomes" id="UP001465153">
    <property type="component" value="Unassembled WGS sequence"/>
</dbReference>
<dbReference type="InterPro" id="IPR001188">
    <property type="entry name" value="Sperm_putr-bd"/>
</dbReference>
<comment type="subcellular location">
    <subcellularLocation>
        <location evidence="1 5">Periplasm</location>
    </subcellularLocation>
</comment>
<feature type="chain" id="PRO_5045434900" description="Putrescine-binding periplasmic protein" evidence="6">
    <location>
        <begin position="22"/>
        <end position="383"/>
    </location>
</feature>
<dbReference type="PIRSF" id="PIRSF019574">
    <property type="entry name" value="Periplasmic_polyamine_BP"/>
    <property type="match status" value="1"/>
</dbReference>
<comment type="function">
    <text evidence="5">Required for the activity of the bacterial periplasmic transport system of putrescine.</text>
</comment>
<evidence type="ECO:0000256" key="3">
    <source>
        <dbReference type="ARBA" id="ARBA00022729"/>
    </source>
</evidence>
<dbReference type="Gene3D" id="3.40.190.10">
    <property type="entry name" value="Periplasmic binding protein-like II"/>
    <property type="match status" value="2"/>
</dbReference>
<dbReference type="PANTHER" id="PTHR30222:SF12">
    <property type="entry name" value="NORSPERMIDINE SENSOR"/>
    <property type="match status" value="1"/>
</dbReference>